<evidence type="ECO:0000313" key="3">
    <source>
        <dbReference type="Proteomes" id="UP000030747"/>
    </source>
</evidence>
<dbReference type="Proteomes" id="UP000030747">
    <property type="component" value="Unassembled WGS sequence"/>
</dbReference>
<dbReference type="SUPFAM" id="SSF52833">
    <property type="entry name" value="Thioredoxin-like"/>
    <property type="match status" value="1"/>
</dbReference>
<dbReference type="GeneID" id="25251623"/>
<dbReference type="AlphaFoldDB" id="U6KUX0"/>
<evidence type="ECO:0000313" key="2">
    <source>
        <dbReference type="EMBL" id="CDJ40159.1"/>
    </source>
</evidence>
<reference evidence="2" key="1">
    <citation type="submission" date="2013-10" db="EMBL/GenBank/DDBJ databases">
        <title>Genomic analysis of the causative agents of coccidiosis in chickens.</title>
        <authorList>
            <person name="Reid A.J."/>
            <person name="Blake D."/>
            <person name="Billington K."/>
            <person name="Browne H."/>
            <person name="Dunn M."/>
            <person name="Hung S."/>
            <person name="Kawahara F."/>
            <person name="Miranda-Saavedra D."/>
            <person name="Mourier T."/>
            <person name="Nagra H."/>
            <person name="Otto T.D."/>
            <person name="Rawlings N."/>
            <person name="Sanchez A."/>
            <person name="Sanders M."/>
            <person name="Subramaniam C."/>
            <person name="Tay Y."/>
            <person name="Dear P."/>
            <person name="Doerig C."/>
            <person name="Gruber A."/>
            <person name="Parkinson J."/>
            <person name="Shirley M."/>
            <person name="Wan K.L."/>
            <person name="Berriman M."/>
            <person name="Tomley F."/>
            <person name="Pain A."/>
        </authorList>
    </citation>
    <scope>NUCLEOTIDE SEQUENCE [LARGE SCALE GENOMIC DNA]</scope>
    <source>
        <strain evidence="2">Houghton</strain>
    </source>
</reference>
<keyword evidence="3" id="KW-1185">Reference proteome</keyword>
<dbReference type="VEuPathDB" id="ToxoDB:ETH2_1462800"/>
<dbReference type="EMBL" id="HG674968">
    <property type="protein sequence ID" value="CDJ40159.1"/>
    <property type="molecule type" value="Genomic_DNA"/>
</dbReference>
<feature type="region of interest" description="Disordered" evidence="1">
    <location>
        <begin position="90"/>
        <end position="123"/>
    </location>
</feature>
<dbReference type="VEuPathDB" id="ToxoDB:ETH_00012280"/>
<sequence>MANEFLRAATAAAIRKRLPCARCEPLGYTAVPHIYISQGHLLLRNREYECTSGTNGMRSLEPPMKMMSSFISWPFICSCRCLSTFASHNLSSRGKRSTTSVSRNSNSDSSNGHAKHTQRSSADADDLPGFTVVTDASSHWLPCLAKAKIRQGVSFGRISAAAKGDSKSADVETVDRRAMSVVKKAGLCVPKAAIVLFTAEWSGACRALREWLSLRVSSLQQSLRRSREEGKTAALELIVATSEKAPMLLQTFGVSSLPHCLLMLDGRVVDELPAGASDARREALMAAVSLAMSTGSSGTEASLLHQLKEGLFSPLKGRDLGSHPPVRRGSSIINNGAGLSAFQSPVKLGSEDKQNERSSPAGYLLDADERAARLAARGTVALFDVPQLKTTASRAALLDLEAVHEVISWAMDIRQGSSGTKLRKDALPASMDMRGALQELTGTEEPLWASDDCPIIRCLPLYNQLLLNKSLFTKARGAQPLPPPAVSTAASSDDAGKTTCFADDCMSVPLWKLAEWLARTRRCLAARLFLDKTESAGLKLAMKSHVDWLTVAAKCNYMRIDVNGDRDVERAVAAQSSLQHVTWKACTEAKRTGVHPFNVWLEPRAPSPGRTLLSCMYAALGPDDRRVQDIMAQFDVAVRPQRLKQAPTNSAYEY</sequence>
<gene>
    <name evidence="2" type="ORF">ETH_00012280</name>
</gene>
<dbReference type="Gene3D" id="3.40.30.10">
    <property type="entry name" value="Glutaredoxin"/>
    <property type="match status" value="1"/>
</dbReference>
<protein>
    <recommendedName>
        <fullName evidence="4">Thioredoxin domain-containing protein</fullName>
    </recommendedName>
</protein>
<dbReference type="RefSeq" id="XP_013230912.1">
    <property type="nucleotide sequence ID" value="XM_013375458.1"/>
</dbReference>
<dbReference type="OrthoDB" id="347413at2759"/>
<name>U6KUX0_EIMTE</name>
<accession>U6KUX0</accession>
<evidence type="ECO:0000256" key="1">
    <source>
        <dbReference type="SAM" id="MobiDB-lite"/>
    </source>
</evidence>
<organism evidence="2 3">
    <name type="scientific">Eimeria tenella</name>
    <name type="common">Coccidian parasite</name>
    <dbReference type="NCBI Taxonomy" id="5802"/>
    <lineage>
        <taxon>Eukaryota</taxon>
        <taxon>Sar</taxon>
        <taxon>Alveolata</taxon>
        <taxon>Apicomplexa</taxon>
        <taxon>Conoidasida</taxon>
        <taxon>Coccidia</taxon>
        <taxon>Eucoccidiorida</taxon>
        <taxon>Eimeriorina</taxon>
        <taxon>Eimeriidae</taxon>
        <taxon>Eimeria</taxon>
    </lineage>
</organism>
<reference evidence="2" key="2">
    <citation type="submission" date="2013-10" db="EMBL/GenBank/DDBJ databases">
        <authorList>
            <person name="Aslett M."/>
        </authorList>
    </citation>
    <scope>NUCLEOTIDE SEQUENCE [LARGE SCALE GENOMIC DNA]</scope>
    <source>
        <strain evidence="2">Houghton</strain>
    </source>
</reference>
<dbReference type="InterPro" id="IPR036249">
    <property type="entry name" value="Thioredoxin-like_sf"/>
</dbReference>
<feature type="compositionally biased region" description="Low complexity" evidence="1">
    <location>
        <begin position="97"/>
        <end position="111"/>
    </location>
</feature>
<proteinExistence type="predicted"/>
<evidence type="ECO:0008006" key="4">
    <source>
        <dbReference type="Google" id="ProtNLM"/>
    </source>
</evidence>